<dbReference type="EMBL" id="CP027019">
    <property type="protein sequence ID" value="AVP49470.1"/>
    <property type="molecule type" value="Genomic_DNA"/>
</dbReference>
<sequence>MALFLVIKLCYVLIEYGGAKMTIKIGEIYEGWTEQPGDYYETNGEYKFTRPLIIEKIYSKDRLVRIGIASTKLKPKYIFKISIPAKNIIFEFDKYETMIISEKNLRAKIIDLWDYPKIYKQAEGLKQLHERALKLEKTKLDFEQSVINGQYALLSPEKQEYERTMNQFSPKEQAHRKKCEQERIKLIEQLKQTKILNNDKTNLK</sequence>
<accession>A0A2S0NKC7</accession>
<evidence type="ECO:0000313" key="1">
    <source>
        <dbReference type="EMBL" id="AVP49470.1"/>
    </source>
</evidence>
<evidence type="ECO:0000313" key="2">
    <source>
        <dbReference type="Proteomes" id="UP000239250"/>
    </source>
</evidence>
<name>A0A2S0NKC7_9MOLU</name>
<dbReference type="AlphaFoldDB" id="A0A2S0NKC7"/>
<organism evidence="1 2">
    <name type="scientific">Williamsoniiplasma luminosum</name>
    <dbReference type="NCBI Taxonomy" id="214888"/>
    <lineage>
        <taxon>Bacteria</taxon>
        <taxon>Bacillati</taxon>
        <taxon>Mycoplasmatota</taxon>
        <taxon>Mollicutes</taxon>
        <taxon>Entomoplasmatales</taxon>
        <taxon>Williamsoniiplasma</taxon>
    </lineage>
</organism>
<gene>
    <name evidence="1" type="ORF">C5T88_02740</name>
</gene>
<dbReference type="Proteomes" id="UP000239250">
    <property type="component" value="Chromosome"/>
</dbReference>
<reference evidence="2" key="1">
    <citation type="submission" date="2018-02" db="EMBL/GenBank/DDBJ databases">
        <title>Firefly genomes illuminate parallel origins of bioluminescence in beetles.</title>
        <authorList>
            <person name="Fallon T.R."/>
            <person name="Lower S.E.S."/>
            <person name="Behringer M."/>
            <person name="Weng J.-K."/>
        </authorList>
    </citation>
    <scope>NUCLEOTIDE SEQUENCE [LARGE SCALE GENOMIC DNA]</scope>
</reference>
<protein>
    <submittedName>
        <fullName evidence="1">Uncharacterized protein</fullName>
    </submittedName>
</protein>
<proteinExistence type="predicted"/>